<evidence type="ECO:0000313" key="1">
    <source>
        <dbReference type="EMBL" id="AFY96846.1"/>
    </source>
</evidence>
<dbReference type="Pfam" id="PF19570">
    <property type="entry name" value="DUF6088"/>
    <property type="match status" value="1"/>
</dbReference>
<dbReference type="OrthoDB" id="583588at2"/>
<dbReference type="KEGG" id="cmp:Cha6605_6001"/>
<keyword evidence="1" id="KW-0614">Plasmid</keyword>
<name>K9UQX8_CHAP6</name>
<dbReference type="RefSeq" id="WP_015328737.1">
    <property type="nucleotide sequence ID" value="NC_020053.1"/>
</dbReference>
<dbReference type="HOGENOM" id="CLU_067316_0_1_3"/>
<dbReference type="AlphaFoldDB" id="K9UQX8"/>
<dbReference type="eggNOG" id="COG5340">
    <property type="taxonomic scope" value="Bacteria"/>
</dbReference>
<accession>K9UQX8</accession>
<dbReference type="EMBL" id="CP003601">
    <property type="protein sequence ID" value="AFY96846.1"/>
    <property type="molecule type" value="Genomic_DNA"/>
</dbReference>
<protein>
    <submittedName>
        <fullName evidence="1">Uncharacterized protein</fullName>
    </submittedName>
</protein>
<dbReference type="PATRIC" id="fig|1173020.3.peg.6896"/>
<evidence type="ECO:0000313" key="2">
    <source>
        <dbReference type="Proteomes" id="UP000010366"/>
    </source>
</evidence>
<sequence length="207" mass="22487">MKSTADRVMDKVRVRGRGNGVFTPKDFLDLGSRAAIDRALSRLVVSGKLRRIGRGFYDFPRQSKILQGSAPPNLDATVKAISRRDQIQLMPNGIAVANALGLTNAVPARPSYISSGKTKTVQVGNRKVYLQHVSQKAIAWADRPGGQFVAAVLWLDKAIASAPDTIALMRAKLPDDVKQDLLQDLDLLPGWMASIARKVCSDLNLAV</sequence>
<dbReference type="Proteomes" id="UP000010366">
    <property type="component" value="Plasmid pCHA6605.01"/>
</dbReference>
<keyword evidence="2" id="KW-1185">Reference proteome</keyword>
<geneLocation type="plasmid" evidence="1 2">
    <name>pCHA6605.01</name>
</geneLocation>
<gene>
    <name evidence="1" type="ORF">Cha6605_6001</name>
</gene>
<organism evidence="1 2">
    <name type="scientific">Chamaesiphon minutus (strain ATCC 27169 / PCC 6605)</name>
    <dbReference type="NCBI Taxonomy" id="1173020"/>
    <lineage>
        <taxon>Bacteria</taxon>
        <taxon>Bacillati</taxon>
        <taxon>Cyanobacteriota</taxon>
        <taxon>Cyanophyceae</taxon>
        <taxon>Gomontiellales</taxon>
        <taxon>Chamaesiphonaceae</taxon>
        <taxon>Chamaesiphon</taxon>
    </lineage>
</organism>
<proteinExistence type="predicted"/>
<reference evidence="1 2" key="1">
    <citation type="submission" date="2012-05" db="EMBL/GenBank/DDBJ databases">
        <title>Noncontiguous Finished plasmid 1 of genome of Chamaesiphon sp. PCC 6605.</title>
        <authorList>
            <consortium name="US DOE Joint Genome Institute"/>
            <person name="Gugger M."/>
            <person name="Coursin T."/>
            <person name="Rippka R."/>
            <person name="Tandeau De Marsac N."/>
            <person name="Huntemann M."/>
            <person name="Wei C.-L."/>
            <person name="Han J."/>
            <person name="Detter J.C."/>
            <person name="Han C."/>
            <person name="Tapia R."/>
            <person name="Chen A."/>
            <person name="Kyrpides N."/>
            <person name="Mavromatis K."/>
            <person name="Markowitz V."/>
            <person name="Szeto E."/>
            <person name="Ivanova N."/>
            <person name="Pagani I."/>
            <person name="Pati A."/>
            <person name="Goodwin L."/>
            <person name="Nordberg H.P."/>
            <person name="Cantor M.N."/>
            <person name="Hua S.X."/>
            <person name="Woyke T."/>
            <person name="Kerfeld C.A."/>
        </authorList>
    </citation>
    <scope>NUCLEOTIDE SEQUENCE [LARGE SCALE GENOMIC DNA]</scope>
    <source>
        <strain evidence="2">ATCC 27169 / PCC 6605</strain>
        <plasmid evidence="2">Plasmid pCHA6605.01</plasmid>
    </source>
</reference>
<dbReference type="InterPro" id="IPR045738">
    <property type="entry name" value="DUF6088"/>
</dbReference>